<dbReference type="OrthoDB" id="9775455at2"/>
<gene>
    <name evidence="4" type="ORF">SAMN04487974_104225</name>
</gene>
<name>A0A1G7VMH5_9HYPH</name>
<keyword evidence="2" id="KW-0732">Signal</keyword>
<sequence length="453" mass="47510">MSISRVRRIMTASGRVRAVLAGLALATLVAMPAMAQTAPHLRIAHAEIGRTQFVEIGVNKSMIVDLPAEAGEVIVSQPGVANAIMRTRTRAVIQGVAAGDTNILFLDPAGNGIAVIEISVAQDSSGLAATINRLLPGARIQVQSFANSVILSGDVQSGDDMEKAVQIAAQYVGGPNNVTSVINVAGGQQVALKVTVAEIKRDTAQELGINLSGALSVGALNLGLNSSQSQLANGYSGDMSQGGFAIDAALRAMASRNALRLLAEPILTAMSGQEASFHVGGELPVLVVRDGEQTYDYKPYGIQLDFTPTVRSNGMISLVIDTEVSEPQLNNTLNTRQASTTVELGAYQTLAIAGLIDERTRRQVSELPGLGNIPILGALFRSYEYATEQTELVILVTPMIAQPSHVPPPLPTDIAQPSSNAEAMFLGRLENLYGVSDGSSGNQIRGSVGFMLD</sequence>
<dbReference type="Pfam" id="PF13629">
    <property type="entry name" value="T2SS-T3SS_pil_N"/>
    <property type="match status" value="1"/>
</dbReference>
<dbReference type="AlphaFoldDB" id="A0A1G7VMH5"/>
<feature type="domain" description="BON" evidence="3">
    <location>
        <begin position="117"/>
        <end position="186"/>
    </location>
</feature>
<evidence type="ECO:0000313" key="4">
    <source>
        <dbReference type="EMBL" id="SDG60907.1"/>
    </source>
</evidence>
<dbReference type="InterPro" id="IPR001775">
    <property type="entry name" value="GspD/PilQ"/>
</dbReference>
<evidence type="ECO:0000256" key="1">
    <source>
        <dbReference type="RuleBase" id="RU004003"/>
    </source>
</evidence>
<dbReference type="Pfam" id="PF00263">
    <property type="entry name" value="Secretin"/>
    <property type="match status" value="1"/>
</dbReference>
<dbReference type="EMBL" id="FNCS01000004">
    <property type="protein sequence ID" value="SDG60907.1"/>
    <property type="molecule type" value="Genomic_DNA"/>
</dbReference>
<dbReference type="InterPro" id="IPR050810">
    <property type="entry name" value="Bact_Secretion_Sys_Channel"/>
</dbReference>
<evidence type="ECO:0000259" key="3">
    <source>
        <dbReference type="PROSITE" id="PS50914"/>
    </source>
</evidence>
<evidence type="ECO:0000256" key="2">
    <source>
        <dbReference type="SAM" id="SignalP"/>
    </source>
</evidence>
<organism evidence="4 5">
    <name type="scientific">Pelagibacterium luteolum</name>
    <dbReference type="NCBI Taxonomy" id="440168"/>
    <lineage>
        <taxon>Bacteria</taxon>
        <taxon>Pseudomonadati</taxon>
        <taxon>Pseudomonadota</taxon>
        <taxon>Alphaproteobacteria</taxon>
        <taxon>Hyphomicrobiales</taxon>
        <taxon>Devosiaceae</taxon>
        <taxon>Pelagibacterium</taxon>
    </lineage>
</organism>
<dbReference type="InterPro" id="IPR007055">
    <property type="entry name" value="BON_dom"/>
</dbReference>
<protein>
    <submittedName>
        <fullName evidence="4">Pilus assembly protein CpaC</fullName>
    </submittedName>
</protein>
<dbReference type="PROSITE" id="PS50914">
    <property type="entry name" value="BON"/>
    <property type="match status" value="1"/>
</dbReference>
<feature type="signal peptide" evidence="2">
    <location>
        <begin position="1"/>
        <end position="35"/>
    </location>
</feature>
<dbReference type="Pfam" id="PF04972">
    <property type="entry name" value="BON"/>
    <property type="match status" value="1"/>
</dbReference>
<evidence type="ECO:0000313" key="5">
    <source>
        <dbReference type="Proteomes" id="UP000199495"/>
    </source>
</evidence>
<feature type="chain" id="PRO_5011500832" evidence="2">
    <location>
        <begin position="36"/>
        <end position="453"/>
    </location>
</feature>
<dbReference type="InterPro" id="IPR004846">
    <property type="entry name" value="T2SS/T3SS_dom"/>
</dbReference>
<accession>A0A1G7VMH5</accession>
<dbReference type="RefSeq" id="WP_090595459.1">
    <property type="nucleotide sequence ID" value="NZ_FNCS01000004.1"/>
</dbReference>
<proteinExistence type="inferred from homology"/>
<reference evidence="4 5" key="1">
    <citation type="submission" date="2016-10" db="EMBL/GenBank/DDBJ databases">
        <authorList>
            <person name="de Groot N.N."/>
        </authorList>
    </citation>
    <scope>NUCLEOTIDE SEQUENCE [LARGE SCALE GENOMIC DNA]</scope>
    <source>
        <strain evidence="4 5">CGMCC 1.10267</strain>
    </source>
</reference>
<dbReference type="PRINTS" id="PR00811">
    <property type="entry name" value="BCTERIALGSPD"/>
</dbReference>
<dbReference type="InterPro" id="IPR032789">
    <property type="entry name" value="T2SS-T3SS_pil_N"/>
</dbReference>
<dbReference type="STRING" id="440168.SAMN04487974_104225"/>
<keyword evidence="5" id="KW-1185">Reference proteome</keyword>
<dbReference type="Proteomes" id="UP000199495">
    <property type="component" value="Unassembled WGS sequence"/>
</dbReference>
<dbReference type="GO" id="GO:0015627">
    <property type="term" value="C:type II protein secretion system complex"/>
    <property type="evidence" value="ECO:0007669"/>
    <property type="project" value="TreeGrafter"/>
</dbReference>
<comment type="similarity">
    <text evidence="1">Belongs to the bacterial secretin family.</text>
</comment>
<dbReference type="PANTHER" id="PTHR30332">
    <property type="entry name" value="PROBABLE GENERAL SECRETION PATHWAY PROTEIN D"/>
    <property type="match status" value="1"/>
</dbReference>
<dbReference type="PANTHER" id="PTHR30332:SF17">
    <property type="entry name" value="TYPE IV PILIATION SYSTEM PROTEIN DR_0774-RELATED"/>
    <property type="match status" value="1"/>
</dbReference>
<dbReference type="GO" id="GO:0009306">
    <property type="term" value="P:protein secretion"/>
    <property type="evidence" value="ECO:0007669"/>
    <property type="project" value="InterPro"/>
</dbReference>